<reference evidence="2 3" key="1">
    <citation type="journal article" date="2017" name="Curr. Biol.">
        <title>Genome architecture and evolution of a unichromosomal asexual nematode.</title>
        <authorList>
            <person name="Fradin H."/>
            <person name="Zegar C."/>
            <person name="Gutwein M."/>
            <person name="Lucas J."/>
            <person name="Kovtun M."/>
            <person name="Corcoran D."/>
            <person name="Baugh L.R."/>
            <person name="Kiontke K."/>
            <person name="Gunsalus K."/>
            <person name="Fitch D.H."/>
            <person name="Piano F."/>
        </authorList>
    </citation>
    <scope>NUCLEOTIDE SEQUENCE [LARGE SCALE GENOMIC DNA]</scope>
    <source>
        <strain evidence="2">PF1309</strain>
    </source>
</reference>
<name>A0A2A2L4N4_9BILA</name>
<protein>
    <submittedName>
        <fullName evidence="2">Uncharacterized protein</fullName>
    </submittedName>
</protein>
<accession>A0A2A2L4N4</accession>
<comment type="similarity">
    <text evidence="1">Belongs to the glycosyl hydrolase 25 family.</text>
</comment>
<keyword evidence="3" id="KW-1185">Reference proteome</keyword>
<comment type="caution">
    <text evidence="2">The sequence shown here is derived from an EMBL/GenBank/DDBJ whole genome shotgun (WGS) entry which is preliminary data.</text>
</comment>
<dbReference type="GO" id="GO:0009253">
    <property type="term" value="P:peptidoglycan catabolic process"/>
    <property type="evidence" value="ECO:0007669"/>
    <property type="project" value="InterPro"/>
</dbReference>
<dbReference type="GO" id="GO:0016998">
    <property type="term" value="P:cell wall macromolecule catabolic process"/>
    <property type="evidence" value="ECO:0007669"/>
    <property type="project" value="InterPro"/>
</dbReference>
<dbReference type="OrthoDB" id="5893075at2759"/>
<dbReference type="SUPFAM" id="SSF51445">
    <property type="entry name" value="(Trans)glycosidases"/>
    <property type="match status" value="1"/>
</dbReference>
<dbReference type="Proteomes" id="UP000218231">
    <property type="component" value="Unassembled WGS sequence"/>
</dbReference>
<dbReference type="PROSITE" id="PS51904">
    <property type="entry name" value="GLYCOSYL_HYDROL_F25_2"/>
    <property type="match status" value="1"/>
</dbReference>
<dbReference type="InterPro" id="IPR017853">
    <property type="entry name" value="GH"/>
</dbReference>
<dbReference type="AlphaFoldDB" id="A0A2A2L4N4"/>
<dbReference type="InterPro" id="IPR002053">
    <property type="entry name" value="Glyco_hydro_25"/>
</dbReference>
<dbReference type="GO" id="GO:0006950">
    <property type="term" value="P:response to stress"/>
    <property type="evidence" value="ECO:0007669"/>
    <property type="project" value="UniProtKB-ARBA"/>
</dbReference>
<evidence type="ECO:0000256" key="1">
    <source>
        <dbReference type="ARBA" id="ARBA00010646"/>
    </source>
</evidence>
<evidence type="ECO:0000313" key="2">
    <source>
        <dbReference type="EMBL" id="PAV81231.1"/>
    </source>
</evidence>
<evidence type="ECO:0000313" key="3">
    <source>
        <dbReference type="Proteomes" id="UP000218231"/>
    </source>
</evidence>
<dbReference type="GO" id="GO:0003796">
    <property type="term" value="F:lysozyme activity"/>
    <property type="evidence" value="ECO:0007669"/>
    <property type="project" value="InterPro"/>
</dbReference>
<organism evidence="2 3">
    <name type="scientific">Diploscapter pachys</name>
    <dbReference type="NCBI Taxonomy" id="2018661"/>
    <lineage>
        <taxon>Eukaryota</taxon>
        <taxon>Metazoa</taxon>
        <taxon>Ecdysozoa</taxon>
        <taxon>Nematoda</taxon>
        <taxon>Chromadorea</taxon>
        <taxon>Rhabditida</taxon>
        <taxon>Rhabditina</taxon>
        <taxon>Rhabditomorpha</taxon>
        <taxon>Rhabditoidea</taxon>
        <taxon>Rhabditidae</taxon>
        <taxon>Diploscapter</taxon>
    </lineage>
</organism>
<dbReference type="EMBL" id="LIAE01007191">
    <property type="protein sequence ID" value="PAV81231.1"/>
    <property type="molecule type" value="Genomic_DNA"/>
</dbReference>
<sequence length="103" mass="11802">MEIISVSENNDRIDWGKLGSNSDLKMVIARCLVGLKLDKEFYYNYRSMTGVNYKQLGAYHHFLGGSNSPTPEEQMQMVIKILEDVGYDKRKHLFAIAVQTGHF</sequence>
<dbReference type="Gene3D" id="3.20.20.80">
    <property type="entry name" value="Glycosidases"/>
    <property type="match status" value="1"/>
</dbReference>
<gene>
    <name evidence="2" type="ORF">WR25_21723</name>
</gene>
<proteinExistence type="inferred from homology"/>